<dbReference type="EC" id="7.1.1.-" evidence="5"/>
<feature type="transmembrane region" description="Helical" evidence="5">
    <location>
        <begin position="343"/>
        <end position="363"/>
    </location>
</feature>
<feature type="transmembrane region" description="Helical" evidence="5">
    <location>
        <begin position="383"/>
        <end position="407"/>
    </location>
</feature>
<evidence type="ECO:0000256" key="2">
    <source>
        <dbReference type="ARBA" id="ARBA00022692"/>
    </source>
</evidence>
<evidence type="ECO:0000313" key="8">
    <source>
        <dbReference type="EMBL" id="GAA1666768.1"/>
    </source>
</evidence>
<keyword evidence="5" id="KW-0813">Transport</keyword>
<feature type="transmembrane region" description="Helical" evidence="5">
    <location>
        <begin position="419"/>
        <end position="443"/>
    </location>
</feature>
<comment type="similarity">
    <text evidence="5">Belongs to the complex I subunit 2 family.</text>
</comment>
<name>A0ABN2G8M1_9ACTN</name>
<keyword evidence="5" id="KW-1278">Translocase</keyword>
<dbReference type="InterPro" id="IPR001750">
    <property type="entry name" value="ND/Mrp_TM"/>
</dbReference>
<comment type="subcellular location">
    <subcellularLocation>
        <location evidence="5">Cell membrane</location>
        <topology evidence="5">Multi-pass membrane protein</topology>
    </subcellularLocation>
    <subcellularLocation>
        <location evidence="1">Endomembrane system</location>
        <topology evidence="1">Multi-pass membrane protein</topology>
    </subcellularLocation>
    <subcellularLocation>
        <location evidence="6">Membrane</location>
        <topology evidence="6">Multi-pass membrane protein</topology>
    </subcellularLocation>
</comment>
<feature type="transmembrane region" description="Helical" evidence="5">
    <location>
        <begin position="274"/>
        <end position="294"/>
    </location>
</feature>
<feature type="domain" description="NADH:quinone oxidoreductase/Mrp antiporter transmembrane" evidence="7">
    <location>
        <begin position="132"/>
        <end position="433"/>
    </location>
</feature>
<feature type="transmembrane region" description="Helical" evidence="5">
    <location>
        <begin position="115"/>
        <end position="132"/>
    </location>
</feature>
<feature type="transmembrane region" description="Helical" evidence="5">
    <location>
        <begin position="38"/>
        <end position="59"/>
    </location>
</feature>
<evidence type="ECO:0000256" key="4">
    <source>
        <dbReference type="ARBA" id="ARBA00023136"/>
    </source>
</evidence>
<evidence type="ECO:0000259" key="7">
    <source>
        <dbReference type="Pfam" id="PF00361"/>
    </source>
</evidence>
<keyword evidence="2 5" id="KW-0812">Transmembrane</keyword>
<comment type="subunit">
    <text evidence="5">NDH-1 is composed of 14 different subunits. Subunits NuoA, H, J, K, L, M, N constitute the membrane sector of the complex.</text>
</comment>
<organism evidence="8 9">
    <name type="scientific">Fodinicola feengrottensis</name>
    <dbReference type="NCBI Taxonomy" id="435914"/>
    <lineage>
        <taxon>Bacteria</taxon>
        <taxon>Bacillati</taxon>
        <taxon>Actinomycetota</taxon>
        <taxon>Actinomycetes</taxon>
        <taxon>Mycobacteriales</taxon>
        <taxon>Fodinicola</taxon>
    </lineage>
</organism>
<dbReference type="Proteomes" id="UP001500618">
    <property type="component" value="Unassembled WGS sequence"/>
</dbReference>
<feature type="transmembrane region" description="Helical" evidence="5">
    <location>
        <begin position="244"/>
        <end position="268"/>
    </location>
</feature>
<dbReference type="Pfam" id="PF00361">
    <property type="entry name" value="Proton_antipo_M"/>
    <property type="match status" value="1"/>
</dbReference>
<feature type="transmembrane region" description="Helical" evidence="5">
    <location>
        <begin position="464"/>
        <end position="488"/>
    </location>
</feature>
<dbReference type="InterPro" id="IPR010096">
    <property type="entry name" value="NADH-Q_OxRdtase_suN/2"/>
</dbReference>
<accession>A0ABN2G8M1</accession>
<reference evidence="8 9" key="1">
    <citation type="journal article" date="2019" name="Int. J. Syst. Evol. Microbiol.">
        <title>The Global Catalogue of Microorganisms (GCM) 10K type strain sequencing project: providing services to taxonomists for standard genome sequencing and annotation.</title>
        <authorList>
            <consortium name="The Broad Institute Genomics Platform"/>
            <consortium name="The Broad Institute Genome Sequencing Center for Infectious Disease"/>
            <person name="Wu L."/>
            <person name="Ma J."/>
        </authorList>
    </citation>
    <scope>NUCLEOTIDE SEQUENCE [LARGE SCALE GENOMIC DNA]</scope>
    <source>
        <strain evidence="8 9">JCM 14718</strain>
    </source>
</reference>
<feature type="transmembrane region" description="Helical" evidence="5">
    <location>
        <begin position="210"/>
        <end position="232"/>
    </location>
</feature>
<evidence type="ECO:0000256" key="6">
    <source>
        <dbReference type="RuleBase" id="RU000320"/>
    </source>
</evidence>
<dbReference type="PANTHER" id="PTHR22773">
    <property type="entry name" value="NADH DEHYDROGENASE"/>
    <property type="match status" value="1"/>
</dbReference>
<feature type="transmembrane region" description="Helical" evidence="5">
    <location>
        <begin position="167"/>
        <end position="190"/>
    </location>
</feature>
<keyword evidence="3 5" id="KW-1133">Transmembrane helix</keyword>
<keyword evidence="5" id="KW-0520">NAD</keyword>
<feature type="transmembrane region" description="Helical" evidence="5">
    <location>
        <begin position="138"/>
        <end position="155"/>
    </location>
</feature>
<comment type="caution">
    <text evidence="8">The sequence shown here is derived from an EMBL/GenBank/DDBJ whole genome shotgun (WGS) entry which is preliminary data.</text>
</comment>
<comment type="function">
    <text evidence="5">NDH-1 shuttles electrons from NADH, via FMN and iron-sulfur (Fe-S) centers, to quinones in the respiratory chain. The immediate electron acceptor for the enzyme in this species is believed to be a menaquinone. Couples the redox reaction to proton translocation (for every two electrons transferred, four hydrogen ions are translocated across the cytoplasmic membrane), and thus conserves the redox energy in a proton gradient.</text>
</comment>
<keyword evidence="9" id="KW-1185">Reference proteome</keyword>
<comment type="catalytic activity">
    <reaction evidence="5">
        <text>a quinone + NADH + 5 H(+)(in) = a quinol + NAD(+) + 4 H(+)(out)</text>
        <dbReference type="Rhea" id="RHEA:57888"/>
        <dbReference type="ChEBI" id="CHEBI:15378"/>
        <dbReference type="ChEBI" id="CHEBI:24646"/>
        <dbReference type="ChEBI" id="CHEBI:57540"/>
        <dbReference type="ChEBI" id="CHEBI:57945"/>
        <dbReference type="ChEBI" id="CHEBI:132124"/>
    </reaction>
</comment>
<evidence type="ECO:0000256" key="5">
    <source>
        <dbReference type="HAMAP-Rule" id="MF_00445"/>
    </source>
</evidence>
<evidence type="ECO:0000256" key="3">
    <source>
        <dbReference type="ARBA" id="ARBA00022989"/>
    </source>
</evidence>
<evidence type="ECO:0000313" key="9">
    <source>
        <dbReference type="Proteomes" id="UP001500618"/>
    </source>
</evidence>
<evidence type="ECO:0000256" key="1">
    <source>
        <dbReference type="ARBA" id="ARBA00004127"/>
    </source>
</evidence>
<sequence>MIQSIDYLAVAPPLILAVAAIALLLFEAFLPDAGVRQVATLSLAGIFAAAVAVGLLAVGPLPRTTFCVPGGPAACSYHLSSFTLLLDLVVLFSAAVVVLIASAEICATELPAGEFGFLLLSSLAGILVLTAAGDLVTLVVALETLTLPVLALAAIRRRDRRSSEAAVKMFLFSLVSTAVMLYGVSLIYGISGTVFLSRIAVFDGGGPLTWLAILLVVVGFGFKISLVPFHFWAPDTYSGAPVSVAGFLSVISKAGGLAGLILVLVTAFGRYAVIWGPWLAVLAAITMTMGNLVALRQTRIVRLLAWSSIAHAGYMLTPLAALAGVADRPELVRGLVGAAVGYLAIYALMTIGVFAVVSFAGWVGPYGGGALDDYRGLARSHPLVALCLAFLLASLAGVPPGLAGFFAKIFVFRATVAGGYGWLAVLMAINAVIGLSYYLSWAVRLFDRRPAGLTVGSGPVPRPVAAAIAAATAGTALLSVVPGLVLGFSP</sequence>
<feature type="transmembrane region" description="Helical" evidence="5">
    <location>
        <begin position="303"/>
        <end position="323"/>
    </location>
</feature>
<feature type="transmembrane region" description="Helical" evidence="5">
    <location>
        <begin position="79"/>
        <end position="103"/>
    </location>
</feature>
<gene>
    <name evidence="5" type="primary">nuoN</name>
    <name evidence="8" type="ORF">GCM10009765_15300</name>
</gene>
<protein>
    <recommendedName>
        <fullName evidence="5">NADH-quinone oxidoreductase subunit N</fullName>
        <ecNumber evidence="5">7.1.1.-</ecNumber>
    </recommendedName>
    <alternativeName>
        <fullName evidence="5">NADH dehydrogenase I subunit N</fullName>
    </alternativeName>
    <alternativeName>
        <fullName evidence="5">NDH-1 subunit N</fullName>
    </alternativeName>
</protein>
<dbReference type="HAMAP" id="MF_00445">
    <property type="entry name" value="NDH1_NuoN_1"/>
    <property type="match status" value="1"/>
</dbReference>
<proteinExistence type="inferred from homology"/>
<feature type="transmembrane region" description="Helical" evidence="5">
    <location>
        <begin position="6"/>
        <end position="26"/>
    </location>
</feature>
<dbReference type="EMBL" id="BAAANY010000005">
    <property type="protein sequence ID" value="GAA1666768.1"/>
    <property type="molecule type" value="Genomic_DNA"/>
</dbReference>
<keyword evidence="5" id="KW-0874">Quinone</keyword>
<keyword evidence="4 5" id="KW-0472">Membrane</keyword>
<dbReference type="RefSeq" id="WP_344308422.1">
    <property type="nucleotide sequence ID" value="NZ_BAAANY010000005.1"/>
</dbReference>
<keyword evidence="5" id="KW-1003">Cell membrane</keyword>